<organism evidence="2 3">
    <name type="scientific">Paspalum notatum var. saurae</name>
    <dbReference type="NCBI Taxonomy" id="547442"/>
    <lineage>
        <taxon>Eukaryota</taxon>
        <taxon>Viridiplantae</taxon>
        <taxon>Streptophyta</taxon>
        <taxon>Embryophyta</taxon>
        <taxon>Tracheophyta</taxon>
        <taxon>Spermatophyta</taxon>
        <taxon>Magnoliopsida</taxon>
        <taxon>Liliopsida</taxon>
        <taxon>Poales</taxon>
        <taxon>Poaceae</taxon>
        <taxon>PACMAD clade</taxon>
        <taxon>Panicoideae</taxon>
        <taxon>Andropogonodae</taxon>
        <taxon>Paspaleae</taxon>
        <taxon>Paspalinae</taxon>
        <taxon>Paspalum</taxon>
    </lineage>
</organism>
<dbReference type="PROSITE" id="PS50275">
    <property type="entry name" value="SAC"/>
    <property type="match status" value="1"/>
</dbReference>
<dbReference type="GO" id="GO:0046856">
    <property type="term" value="P:phosphatidylinositol dephosphorylation"/>
    <property type="evidence" value="ECO:0007669"/>
    <property type="project" value="TreeGrafter"/>
</dbReference>
<proteinExistence type="predicted"/>
<evidence type="ECO:0000313" key="2">
    <source>
        <dbReference type="EMBL" id="WVZ56589.1"/>
    </source>
</evidence>
<dbReference type="Proteomes" id="UP001341281">
    <property type="component" value="Chromosome 02"/>
</dbReference>
<dbReference type="Pfam" id="PF02383">
    <property type="entry name" value="Syja_N"/>
    <property type="match status" value="1"/>
</dbReference>
<dbReference type="InterPro" id="IPR002013">
    <property type="entry name" value="SAC_dom"/>
</dbReference>
<protein>
    <recommendedName>
        <fullName evidence="1">SAC domain-containing protein</fullName>
    </recommendedName>
</protein>
<sequence>MARADNDEAPLLAEEPLRPGACSRELELREFRDRYVIRSLDGGAAFAVARSGGSIRRLSSEEAAAGSDCKVSRIYGVAGIIKLLAAGHTLNSIDNAVLVDFAPAVESHVNAFNGSYVLVITSRKEAGSYQGCPVYHVNSMKFLCCKEAIKHLTSQEKRDEAYFMSLLRIAESTCGLYYTYERDLTLKQMYDCIIYRMSLCLQRASKLTAGRIHKPLWKQADPRFVWNKNLLEELIEAKLDEFIIPMIQGNIQKHQIIS</sequence>
<gene>
    <name evidence="2" type="ORF">U9M48_007093</name>
</gene>
<dbReference type="GO" id="GO:0043812">
    <property type="term" value="F:phosphatidylinositol-4-phosphate phosphatase activity"/>
    <property type="evidence" value="ECO:0007669"/>
    <property type="project" value="TreeGrafter"/>
</dbReference>
<keyword evidence="3" id="KW-1185">Reference proteome</keyword>
<evidence type="ECO:0000313" key="3">
    <source>
        <dbReference type="Proteomes" id="UP001341281"/>
    </source>
</evidence>
<accession>A0AAQ3PVZ0</accession>
<dbReference type="GO" id="GO:0005783">
    <property type="term" value="C:endoplasmic reticulum"/>
    <property type="evidence" value="ECO:0007669"/>
    <property type="project" value="TreeGrafter"/>
</dbReference>
<evidence type="ECO:0000259" key="1">
    <source>
        <dbReference type="PROSITE" id="PS50275"/>
    </source>
</evidence>
<dbReference type="PANTHER" id="PTHR45662">
    <property type="entry name" value="PHOSPHATIDYLINOSITIDE PHOSPHATASE SAC1"/>
    <property type="match status" value="1"/>
</dbReference>
<feature type="domain" description="SAC" evidence="1">
    <location>
        <begin position="167"/>
        <end position="258"/>
    </location>
</feature>
<reference evidence="2 3" key="1">
    <citation type="submission" date="2024-02" db="EMBL/GenBank/DDBJ databases">
        <title>High-quality chromosome-scale genome assembly of Pensacola bahiagrass (Paspalum notatum Flugge var. saurae).</title>
        <authorList>
            <person name="Vega J.M."/>
            <person name="Podio M."/>
            <person name="Orjuela J."/>
            <person name="Siena L.A."/>
            <person name="Pessino S.C."/>
            <person name="Combes M.C."/>
            <person name="Mariac C."/>
            <person name="Albertini E."/>
            <person name="Pupilli F."/>
            <person name="Ortiz J.P.A."/>
            <person name="Leblanc O."/>
        </authorList>
    </citation>
    <scope>NUCLEOTIDE SEQUENCE [LARGE SCALE GENOMIC DNA]</scope>
    <source>
        <strain evidence="2">R1</strain>
        <tissue evidence="2">Leaf</tissue>
    </source>
</reference>
<dbReference type="PANTHER" id="PTHR45662:SF10">
    <property type="entry name" value="PHOSPHOINOSITIDE PHOSPHATASE SAC8"/>
    <property type="match status" value="1"/>
</dbReference>
<dbReference type="AlphaFoldDB" id="A0AAQ3PVZ0"/>
<dbReference type="EMBL" id="CP144746">
    <property type="protein sequence ID" value="WVZ56589.1"/>
    <property type="molecule type" value="Genomic_DNA"/>
</dbReference>
<name>A0AAQ3PVZ0_PASNO</name>